<feature type="binding site" evidence="6">
    <location>
        <begin position="268"/>
        <end position="271"/>
    </location>
    <ligand>
        <name>GTP</name>
        <dbReference type="ChEBI" id="CHEBI:37565"/>
    </ligand>
</feature>
<keyword evidence="6" id="KW-0479">Metal-binding</keyword>
<keyword evidence="6" id="KW-0460">Magnesium</keyword>
<feature type="binding site" evidence="6">
    <location>
        <position position="249"/>
    </location>
    <ligand>
        <name>Mg(2+)</name>
        <dbReference type="ChEBI" id="CHEBI:18420"/>
    </ligand>
</feature>
<dbReference type="PRINTS" id="PR00326">
    <property type="entry name" value="GTP1OBG"/>
</dbReference>
<keyword evidence="2 6" id="KW-0819">tRNA processing</keyword>
<dbReference type="InterPro" id="IPR027368">
    <property type="entry name" value="MnmE_dom2"/>
</dbReference>
<dbReference type="RefSeq" id="WP_205499279.1">
    <property type="nucleotide sequence ID" value="NZ_CP148066.1"/>
</dbReference>
<feature type="binding site" evidence="6">
    <location>
        <position position="243"/>
    </location>
    <ligand>
        <name>K(+)</name>
        <dbReference type="ChEBI" id="CHEBI:29103"/>
    </ligand>
</feature>
<feature type="domain" description="TrmE-type G" evidence="8">
    <location>
        <begin position="214"/>
        <end position="362"/>
    </location>
</feature>
<comment type="cofactor">
    <cofactor evidence="6">
        <name>K(+)</name>
        <dbReference type="ChEBI" id="CHEBI:29103"/>
    </cofactor>
    <text evidence="6">Binds 1 potassium ion per subunit.</text>
</comment>
<organism evidence="9 10">
    <name type="scientific">[Mycoplasma] gypis</name>
    <dbReference type="NCBI Taxonomy" id="92404"/>
    <lineage>
        <taxon>Bacteria</taxon>
        <taxon>Bacillati</taxon>
        <taxon>Mycoplasmatota</taxon>
        <taxon>Mycoplasmoidales</taxon>
        <taxon>Metamycoplasmataceae</taxon>
        <taxon>Metamycoplasma</taxon>
    </lineage>
</organism>
<evidence type="ECO:0000259" key="8">
    <source>
        <dbReference type="PROSITE" id="PS51709"/>
    </source>
</evidence>
<comment type="subcellular location">
    <subcellularLocation>
        <location evidence="6">Cytoplasm</location>
    </subcellularLocation>
</comment>
<dbReference type="InterPro" id="IPR031168">
    <property type="entry name" value="G_TrmE"/>
</dbReference>
<dbReference type="Gene3D" id="1.20.120.430">
    <property type="entry name" value="tRNA modification GTPase MnmE domain 2"/>
    <property type="match status" value="1"/>
</dbReference>
<dbReference type="NCBIfam" id="TIGR00450">
    <property type="entry name" value="mnmE_trmE_thdF"/>
    <property type="match status" value="1"/>
</dbReference>
<dbReference type="EMBL" id="CP148066">
    <property type="protein sequence ID" value="WXL28373.1"/>
    <property type="molecule type" value="Genomic_DNA"/>
</dbReference>
<dbReference type="PANTHER" id="PTHR42714">
    <property type="entry name" value="TRNA MODIFICATION GTPASE GTPBP3"/>
    <property type="match status" value="1"/>
</dbReference>
<name>A0ABZ2RNP3_9BACT</name>
<evidence type="ECO:0000256" key="6">
    <source>
        <dbReference type="HAMAP-Rule" id="MF_00379"/>
    </source>
</evidence>
<keyword evidence="6" id="KW-0378">Hydrolase</keyword>
<dbReference type="InterPro" id="IPR004520">
    <property type="entry name" value="GTPase_MnmE"/>
</dbReference>
<dbReference type="SUPFAM" id="SSF116878">
    <property type="entry name" value="TrmE connector domain"/>
    <property type="match status" value="1"/>
</dbReference>
<evidence type="ECO:0000256" key="7">
    <source>
        <dbReference type="RuleBase" id="RU003313"/>
    </source>
</evidence>
<dbReference type="InterPro" id="IPR006073">
    <property type="entry name" value="GTP-bd"/>
</dbReference>
<dbReference type="Gene3D" id="3.40.50.300">
    <property type="entry name" value="P-loop containing nucleotide triphosphate hydrolases"/>
    <property type="match status" value="1"/>
</dbReference>
<dbReference type="PANTHER" id="PTHR42714:SF2">
    <property type="entry name" value="TRNA MODIFICATION GTPASE GTPBP3, MITOCHONDRIAL"/>
    <property type="match status" value="1"/>
</dbReference>
<feature type="binding site" evidence="6">
    <location>
        <position position="21"/>
    </location>
    <ligand>
        <name>(6S)-5-formyl-5,6,7,8-tetrahydrofolate</name>
        <dbReference type="ChEBI" id="CHEBI:57457"/>
    </ligand>
</feature>
<feature type="binding site" evidence="6">
    <location>
        <position position="228"/>
    </location>
    <ligand>
        <name>Mg(2+)</name>
        <dbReference type="ChEBI" id="CHEBI:18420"/>
    </ligand>
</feature>
<comment type="similarity">
    <text evidence="1 6 7">Belongs to the TRAFAC class TrmE-Era-EngA-EngB-Septin-like GTPase superfamily. TrmE GTPase family.</text>
</comment>
<dbReference type="HAMAP" id="MF_00379">
    <property type="entry name" value="GTPase_MnmE"/>
    <property type="match status" value="1"/>
</dbReference>
<gene>
    <name evidence="6 9" type="primary">mnmE</name>
    <name evidence="6" type="synonym">trmE</name>
    <name evidence="9" type="ORF">WG616_03350</name>
</gene>
<dbReference type="SUPFAM" id="SSF52540">
    <property type="entry name" value="P-loop containing nucleoside triphosphate hydrolases"/>
    <property type="match status" value="1"/>
</dbReference>
<feature type="binding site" evidence="6">
    <location>
        <position position="117"/>
    </location>
    <ligand>
        <name>(6S)-5-formyl-5,6,7,8-tetrahydrofolate</name>
        <dbReference type="ChEBI" id="CHEBI:57457"/>
    </ligand>
</feature>
<feature type="binding site" evidence="6">
    <location>
        <begin position="243"/>
        <end position="249"/>
    </location>
    <ligand>
        <name>GTP</name>
        <dbReference type="ChEBI" id="CHEBI:37565"/>
    </ligand>
</feature>
<sequence length="439" mass="48731">MWDTIAAISSGKINQAVSLIRICGPEAIEIIKKIFKGKEGKNKEITFGYIVDDEKVIDEVLVSWFPGKENYVGEDTVEINAHGGVVVTNMILQLILSKGARLAYPGEFTRRAFLNGKINLIKAEAINDLIHAKTEKQATLSIQKFDSRLSTKMNDFLKDLGLLIGHCEVNIDYPEMTDIEELNNITIIPKVKNLLKQMKSILTTSKDAQKIFEGIKIAIVGQPNAGKSSLLNALLNENKAIVTDIEGTTRDIVEGSFQIDGVLFKLIDTAGIRETENKIEKIGIDKAKEVINQSDIVLHILDTTKIANKEDDLIKNLSESKNYIQVFNKVDVSGFNNPNEIKISAKDKNIDELISALKNVYKEIDLNSPDLIYNARQLALVKKAHSNLKDCLEALKNGFGPEVVIVDLTEAWMSIGDILGKNSKEDLLDTIFCNFCLGK</sequence>
<keyword evidence="5 6" id="KW-0342">GTP-binding</keyword>
<feature type="binding site" evidence="6">
    <location>
        <begin position="224"/>
        <end position="229"/>
    </location>
    <ligand>
        <name>GTP</name>
        <dbReference type="ChEBI" id="CHEBI:37565"/>
    </ligand>
</feature>
<comment type="subunit">
    <text evidence="6">Homodimer. Heterotetramer of two MnmE and two MnmG subunits.</text>
</comment>
<protein>
    <recommendedName>
        <fullName evidence="6">tRNA modification GTPase MnmE</fullName>
        <ecNumber evidence="6">3.6.-.-</ecNumber>
    </recommendedName>
</protein>
<dbReference type="InterPro" id="IPR025867">
    <property type="entry name" value="MnmE_helical"/>
</dbReference>
<evidence type="ECO:0000256" key="3">
    <source>
        <dbReference type="ARBA" id="ARBA00022741"/>
    </source>
</evidence>
<evidence type="ECO:0000313" key="10">
    <source>
        <dbReference type="Proteomes" id="UP001460679"/>
    </source>
</evidence>
<dbReference type="Pfam" id="PF12631">
    <property type="entry name" value="MnmE_helical"/>
    <property type="match status" value="1"/>
</dbReference>
<dbReference type="NCBIfam" id="TIGR00231">
    <property type="entry name" value="small_GTP"/>
    <property type="match status" value="1"/>
</dbReference>
<dbReference type="EC" id="3.6.-.-" evidence="6"/>
<feature type="binding site" evidence="6">
    <location>
        <position position="224"/>
    </location>
    <ligand>
        <name>K(+)</name>
        <dbReference type="ChEBI" id="CHEBI:29103"/>
    </ligand>
</feature>
<dbReference type="CDD" id="cd14858">
    <property type="entry name" value="TrmE_N"/>
    <property type="match status" value="1"/>
</dbReference>
<proteinExistence type="inferred from homology"/>
<feature type="binding site" evidence="6">
    <location>
        <position position="248"/>
    </location>
    <ligand>
        <name>K(+)</name>
        <dbReference type="ChEBI" id="CHEBI:29103"/>
    </ligand>
</feature>
<dbReference type="Pfam" id="PF01926">
    <property type="entry name" value="MMR_HSR1"/>
    <property type="match status" value="1"/>
</dbReference>
<evidence type="ECO:0000256" key="5">
    <source>
        <dbReference type="ARBA" id="ARBA00023134"/>
    </source>
</evidence>
<evidence type="ECO:0000256" key="1">
    <source>
        <dbReference type="ARBA" id="ARBA00011043"/>
    </source>
</evidence>
<reference evidence="9" key="1">
    <citation type="submission" date="2024-03" db="EMBL/GenBank/DDBJ databases">
        <title>Complete genome sequence of Mycoplasma gypis type strain B1/T1.</title>
        <authorList>
            <person name="Spergser J."/>
        </authorList>
    </citation>
    <scope>NUCLEOTIDE SEQUENCE [LARGE SCALE GENOMIC DNA]</scope>
    <source>
        <strain evidence="9">B1/T1</strain>
    </source>
</reference>
<feature type="binding site" evidence="6">
    <location>
        <position position="439"/>
    </location>
    <ligand>
        <name>(6S)-5-formyl-5,6,7,8-tetrahydrofolate</name>
        <dbReference type="ChEBI" id="CHEBI:57457"/>
    </ligand>
</feature>
<evidence type="ECO:0000313" key="9">
    <source>
        <dbReference type="EMBL" id="WXL28373.1"/>
    </source>
</evidence>
<feature type="binding site" evidence="6">
    <location>
        <position position="78"/>
    </location>
    <ligand>
        <name>(6S)-5-formyl-5,6,7,8-tetrahydrofolate</name>
        <dbReference type="ChEBI" id="CHEBI:57457"/>
    </ligand>
</feature>
<comment type="function">
    <text evidence="6">Exhibits a very high intrinsic GTPase hydrolysis rate. Involved in the addition of a carboxymethylaminomethyl (cmnm) group at the wobble position (U34) of certain tRNAs, forming tRNA-cmnm(5)s(2)U34.</text>
</comment>
<dbReference type="CDD" id="cd04164">
    <property type="entry name" value="trmE"/>
    <property type="match status" value="1"/>
</dbReference>
<keyword evidence="3 6" id="KW-0547">Nucleotide-binding</keyword>
<dbReference type="PROSITE" id="PS51709">
    <property type="entry name" value="G_TRME"/>
    <property type="match status" value="1"/>
</dbReference>
<keyword evidence="6" id="KW-0963">Cytoplasm</keyword>
<dbReference type="InterPro" id="IPR018948">
    <property type="entry name" value="GTP-bd_TrmE_N"/>
</dbReference>
<accession>A0ABZ2RNP3</accession>
<dbReference type="Pfam" id="PF10396">
    <property type="entry name" value="TrmE_N"/>
    <property type="match status" value="1"/>
</dbReference>
<evidence type="ECO:0000256" key="2">
    <source>
        <dbReference type="ARBA" id="ARBA00022694"/>
    </source>
</evidence>
<comment type="caution">
    <text evidence="6">Lacks conserved residue(s) required for the propagation of feature annotation.</text>
</comment>
<dbReference type="InterPro" id="IPR027417">
    <property type="entry name" value="P-loop_NTPase"/>
</dbReference>
<feature type="binding site" evidence="6">
    <location>
        <position position="245"/>
    </location>
    <ligand>
        <name>K(+)</name>
        <dbReference type="ChEBI" id="CHEBI:29103"/>
    </ligand>
</feature>
<keyword evidence="10" id="KW-1185">Reference proteome</keyword>
<evidence type="ECO:0000256" key="4">
    <source>
        <dbReference type="ARBA" id="ARBA00022958"/>
    </source>
</evidence>
<dbReference type="Proteomes" id="UP001460679">
    <property type="component" value="Chromosome"/>
</dbReference>
<dbReference type="Gene3D" id="3.30.1360.120">
    <property type="entry name" value="Probable tRNA modification gtpase trme, domain 1"/>
    <property type="match status" value="1"/>
</dbReference>
<dbReference type="InterPro" id="IPR027266">
    <property type="entry name" value="TrmE/GcvT-like"/>
</dbReference>
<dbReference type="InterPro" id="IPR005225">
    <property type="entry name" value="Small_GTP-bd"/>
</dbReference>
<keyword evidence="4 6" id="KW-0630">Potassium</keyword>